<keyword evidence="3" id="KW-1185">Reference proteome</keyword>
<dbReference type="Gene3D" id="1.10.10.10">
    <property type="entry name" value="Winged helix-like DNA-binding domain superfamily/Winged helix DNA-binding domain"/>
    <property type="match status" value="1"/>
</dbReference>
<proteinExistence type="predicted"/>
<dbReference type="PROSITE" id="PS50921">
    <property type="entry name" value="ANTAR"/>
    <property type="match status" value="1"/>
</dbReference>
<sequence>MEPCDVLILGASEPDELLTSAFERLSSSIDAPIVIFVDSAPVNSAASFIRQGAAAFIVDGLSARRVAPIVEAALERHRMMVALHSELVKSKTELSARKVIEKAKGLLMQQQMLSEAEAYDSIRRSAMARGKTVLDVSQTIITLSELMPKR</sequence>
<dbReference type="Pfam" id="PF03861">
    <property type="entry name" value="ANTAR"/>
    <property type="match status" value="1"/>
</dbReference>
<evidence type="ECO:0000313" key="3">
    <source>
        <dbReference type="Proteomes" id="UP000628854"/>
    </source>
</evidence>
<feature type="domain" description="ANTAR" evidence="1">
    <location>
        <begin position="80"/>
        <end position="141"/>
    </location>
</feature>
<comment type="caution">
    <text evidence="2">The sequence shown here is derived from an EMBL/GenBank/DDBJ whole genome shotgun (WGS) entry which is preliminary data.</text>
</comment>
<reference evidence="3" key="1">
    <citation type="journal article" date="2019" name="Int. J. Syst. Evol. Microbiol.">
        <title>The Global Catalogue of Microorganisms (GCM) 10K type strain sequencing project: providing services to taxonomists for standard genome sequencing and annotation.</title>
        <authorList>
            <consortium name="The Broad Institute Genomics Platform"/>
            <consortium name="The Broad Institute Genome Sequencing Center for Infectious Disease"/>
            <person name="Wu L."/>
            <person name="Ma J."/>
        </authorList>
    </citation>
    <scope>NUCLEOTIDE SEQUENCE [LARGE SCALE GENOMIC DNA]</scope>
    <source>
        <strain evidence="3">CGMCC 1.15928</strain>
    </source>
</reference>
<dbReference type="SUPFAM" id="SSF52172">
    <property type="entry name" value="CheY-like"/>
    <property type="match status" value="1"/>
</dbReference>
<organism evidence="2 3">
    <name type="scientific">Henriciella pelagia</name>
    <dbReference type="NCBI Taxonomy" id="1977912"/>
    <lineage>
        <taxon>Bacteria</taxon>
        <taxon>Pseudomonadati</taxon>
        <taxon>Pseudomonadota</taxon>
        <taxon>Alphaproteobacteria</taxon>
        <taxon>Hyphomonadales</taxon>
        <taxon>Hyphomonadaceae</taxon>
        <taxon>Henriciella</taxon>
    </lineage>
</organism>
<evidence type="ECO:0000259" key="1">
    <source>
        <dbReference type="PROSITE" id="PS50921"/>
    </source>
</evidence>
<dbReference type="Proteomes" id="UP000628854">
    <property type="component" value="Unassembled WGS sequence"/>
</dbReference>
<gene>
    <name evidence="2" type="ORF">GCM10011503_33300</name>
</gene>
<name>A0ABQ1JZW9_9PROT</name>
<dbReference type="InterPro" id="IPR011006">
    <property type="entry name" value="CheY-like_superfamily"/>
</dbReference>
<dbReference type="InterPro" id="IPR005561">
    <property type="entry name" value="ANTAR"/>
</dbReference>
<dbReference type="EMBL" id="BMKF01000005">
    <property type="protein sequence ID" value="GGB81883.1"/>
    <property type="molecule type" value="Genomic_DNA"/>
</dbReference>
<accession>A0ABQ1JZW9</accession>
<evidence type="ECO:0000313" key="2">
    <source>
        <dbReference type="EMBL" id="GGB81883.1"/>
    </source>
</evidence>
<protein>
    <recommendedName>
        <fullName evidence="1">ANTAR domain-containing protein</fullName>
    </recommendedName>
</protein>
<dbReference type="InterPro" id="IPR036388">
    <property type="entry name" value="WH-like_DNA-bd_sf"/>
</dbReference>
<dbReference type="SMART" id="SM01012">
    <property type="entry name" value="ANTAR"/>
    <property type="match status" value="1"/>
</dbReference>